<dbReference type="EMBL" id="JARVKF010000407">
    <property type="protein sequence ID" value="KAK9416430.1"/>
    <property type="molecule type" value="Genomic_DNA"/>
</dbReference>
<comment type="caution">
    <text evidence="8">The sequence shown here is derived from an EMBL/GenBank/DDBJ whole genome shotgun (WGS) entry which is preliminary data.</text>
</comment>
<keyword evidence="6" id="KW-0186">Copper</keyword>
<evidence type="ECO:0000256" key="6">
    <source>
        <dbReference type="RuleBase" id="RU367022"/>
    </source>
</evidence>
<comment type="subcellular location">
    <subcellularLocation>
        <location evidence="1 6">Membrane</location>
        <topology evidence="1 6">Multi-pass membrane protein</topology>
    </subcellularLocation>
</comment>
<keyword evidence="9" id="KW-1185">Reference proteome</keyword>
<accession>A0ABR2UPX2</accession>
<feature type="region of interest" description="Disordered" evidence="7">
    <location>
        <begin position="1"/>
        <end position="32"/>
    </location>
</feature>
<evidence type="ECO:0000313" key="9">
    <source>
        <dbReference type="Proteomes" id="UP001408356"/>
    </source>
</evidence>
<dbReference type="PANTHER" id="PTHR12483:SF73">
    <property type="entry name" value="COPPER TRANSPORT PROTEIN CTR3"/>
    <property type="match status" value="1"/>
</dbReference>
<evidence type="ECO:0000313" key="8">
    <source>
        <dbReference type="EMBL" id="KAK9416430.1"/>
    </source>
</evidence>
<evidence type="ECO:0000256" key="1">
    <source>
        <dbReference type="ARBA" id="ARBA00004141"/>
    </source>
</evidence>
<keyword evidence="6" id="KW-0406">Ion transport</keyword>
<gene>
    <name evidence="8" type="ORF">SUNI508_01847</name>
</gene>
<evidence type="ECO:0000256" key="5">
    <source>
        <dbReference type="ARBA" id="ARBA00023136"/>
    </source>
</evidence>
<feature type="compositionally biased region" description="Polar residues" evidence="7">
    <location>
        <begin position="1"/>
        <end position="16"/>
    </location>
</feature>
<dbReference type="InterPro" id="IPR007274">
    <property type="entry name" value="Cop_transporter"/>
</dbReference>
<feature type="transmembrane region" description="Helical" evidence="6">
    <location>
        <begin position="150"/>
        <end position="168"/>
    </location>
</feature>
<organism evidence="8 9">
    <name type="scientific">Seiridium unicorne</name>
    <dbReference type="NCBI Taxonomy" id="138068"/>
    <lineage>
        <taxon>Eukaryota</taxon>
        <taxon>Fungi</taxon>
        <taxon>Dikarya</taxon>
        <taxon>Ascomycota</taxon>
        <taxon>Pezizomycotina</taxon>
        <taxon>Sordariomycetes</taxon>
        <taxon>Xylariomycetidae</taxon>
        <taxon>Amphisphaeriales</taxon>
        <taxon>Sporocadaceae</taxon>
        <taxon>Seiridium</taxon>
    </lineage>
</organism>
<evidence type="ECO:0000256" key="7">
    <source>
        <dbReference type="SAM" id="MobiDB-lite"/>
    </source>
</evidence>
<keyword evidence="6" id="KW-0187">Copper transport</keyword>
<protein>
    <recommendedName>
        <fullName evidence="6">Copper transport protein</fullName>
    </recommendedName>
</protein>
<evidence type="ECO:0000256" key="2">
    <source>
        <dbReference type="ARBA" id="ARBA00006921"/>
    </source>
</evidence>
<evidence type="ECO:0000256" key="4">
    <source>
        <dbReference type="ARBA" id="ARBA00022989"/>
    </source>
</evidence>
<feature type="transmembrane region" description="Helical" evidence="6">
    <location>
        <begin position="127"/>
        <end position="144"/>
    </location>
</feature>
<comment type="similarity">
    <text evidence="2 6">Belongs to the copper transporter (Ctr) (TC 1.A.56) family. SLC31A subfamily.</text>
</comment>
<keyword evidence="4 6" id="KW-1133">Transmembrane helix</keyword>
<dbReference type="Proteomes" id="UP001408356">
    <property type="component" value="Unassembled WGS sequence"/>
</dbReference>
<feature type="compositionally biased region" description="Gly residues" evidence="7">
    <location>
        <begin position="21"/>
        <end position="32"/>
    </location>
</feature>
<evidence type="ECO:0000256" key="3">
    <source>
        <dbReference type="ARBA" id="ARBA00022692"/>
    </source>
</evidence>
<keyword evidence="5 6" id="KW-0472">Membrane</keyword>
<proteinExistence type="inferred from homology"/>
<dbReference type="Pfam" id="PF04145">
    <property type="entry name" value="Ctr"/>
    <property type="match status" value="1"/>
</dbReference>
<keyword evidence="3 6" id="KW-0812">Transmembrane</keyword>
<reference evidence="8 9" key="1">
    <citation type="journal article" date="2024" name="J. Plant Pathol.">
        <title>Sequence and assembly of the genome of Seiridium unicorne, isolate CBS 538.82, causal agent of cypress canker disease.</title>
        <authorList>
            <person name="Scali E."/>
            <person name="Rocca G.D."/>
            <person name="Danti R."/>
            <person name="Garbelotto M."/>
            <person name="Barberini S."/>
            <person name="Baroncelli R."/>
            <person name="Emiliani G."/>
        </authorList>
    </citation>
    <scope>NUCLEOTIDE SEQUENCE [LARGE SCALE GENOMIC DNA]</scope>
    <source>
        <strain evidence="8 9">BM-138-508</strain>
    </source>
</reference>
<name>A0ABR2UPX2_9PEZI</name>
<sequence>MNSTHVGHTGHMNHTSHAGDAGHGGHAGHNHGGAPGACKTDMLWNWHTIDACFISSSWHVTSTAIFAGSCLGVFLLAVITVLARRLSHEYDAYLTRQIIAHSNFDEKDHTAPVQSQRPCLIQQLARSLLYVAQVALGYILMLLAMYYNGYIIISILAGFFVGFFACEWRKLGDPARSEVQSLSSAHC</sequence>
<keyword evidence="6" id="KW-0813">Transport</keyword>
<dbReference type="PANTHER" id="PTHR12483">
    <property type="entry name" value="SOLUTE CARRIER FAMILY 31 COPPER TRANSPORTERS"/>
    <property type="match status" value="1"/>
</dbReference>
<feature type="transmembrane region" description="Helical" evidence="6">
    <location>
        <begin position="64"/>
        <end position="83"/>
    </location>
</feature>